<sequence>MSFVKKGKSDVSEATLTLTASDLEHFVQLSKEIQFTDSEMDSQEGDSEKNDSFQDDEDEKEMTEPEIGAQEIEIETERVDSPDEIHPDFKNSKVTIVPPLRPLTIAPKPPTTKVPISLKPAAVSGQQLFLVQGGSPGQAIKFLSPQGQSISLANFAKPLAFKPAVKTVAVSGTQGTGVSVVQPKQIMVRKISSNVQGQKIASVVDGKSTGILLTQKADGGQTVKLATNQGGSTIISSPSKTITLAQAQQMGLLTGAKIVTQPVTKQAIFMNKTQNKPVKIMPQVSKFPTKILPAPQITTSGKGTQRIILKQAGGSATLLPNQIIQVGGAQGLATGQLHPISIPGKGIQYIKFVTASTSNDTSTSSSQGTITTAKLSSAAGTTGSKLIAIATSNNTTKVAGVLTEVKNIGATANIAPKTAKVVTASAIRSSDIGSVSNPPTQLLMFPTSYIRASANSKVPIPAKPTLPKNTSSVISDSAASGASPIETNSLESNGMRPRKPCNCTKSQCLKLYCDCFANGEFCYMCNCMNCFNNLENEEHRQLAIKSCLERNPNAFRPKIGKSKDTGTDTQVRKHTKGCNCKRSGCLKNYCECYEAKIACSSNCKCFGCRNIESSIEKKGLQVQTSPTHPIHNIPPNVPKINPPRNILQIRPRRHSSSKHAFSLITDDVIEITTQCLLTMSDNAETNCQNEEALKQQIIVEFGRCLQEIINHSTNRQTTTTNSSV</sequence>
<evidence type="ECO:0000313" key="7">
    <source>
        <dbReference type="RefSeq" id="XP_018319029.1"/>
    </source>
</evidence>
<dbReference type="RefSeq" id="XP_018319029.1">
    <property type="nucleotide sequence ID" value="XM_018463527.2"/>
</dbReference>
<dbReference type="Proteomes" id="UP000192223">
    <property type="component" value="Unplaced"/>
</dbReference>
<comment type="subcellular location">
    <subcellularLocation>
        <location evidence="1">Nucleus</location>
    </subcellularLocation>
</comment>
<evidence type="ECO:0000256" key="4">
    <source>
        <dbReference type="SAM" id="MobiDB-lite"/>
    </source>
</evidence>
<evidence type="ECO:0000256" key="3">
    <source>
        <dbReference type="ARBA" id="ARBA00023242"/>
    </source>
</evidence>
<dbReference type="GeneID" id="108732627"/>
<dbReference type="GO" id="GO:0006355">
    <property type="term" value="P:regulation of DNA-templated transcription"/>
    <property type="evidence" value="ECO:0007669"/>
    <property type="project" value="TreeGrafter"/>
</dbReference>
<protein>
    <submittedName>
        <fullName evidence="7">Protein lin-54 homolog isoform X1</fullName>
    </submittedName>
</protein>
<accession>A0A1W4W4G6</accession>
<dbReference type="InParanoid" id="A0A1W4W4G6"/>
<dbReference type="InterPro" id="IPR033467">
    <property type="entry name" value="Tesmin/TSO1-like_CXC"/>
</dbReference>
<dbReference type="InterPro" id="IPR005172">
    <property type="entry name" value="CRC"/>
</dbReference>
<dbReference type="SMART" id="SM01114">
    <property type="entry name" value="CXC"/>
    <property type="match status" value="2"/>
</dbReference>
<feature type="compositionally biased region" description="Polar residues" evidence="4">
    <location>
        <begin position="469"/>
        <end position="492"/>
    </location>
</feature>
<dbReference type="GO" id="GO:0005634">
    <property type="term" value="C:nucleus"/>
    <property type="evidence" value="ECO:0007669"/>
    <property type="project" value="UniProtKB-SubCell"/>
</dbReference>
<evidence type="ECO:0000313" key="6">
    <source>
        <dbReference type="Proteomes" id="UP000192223"/>
    </source>
</evidence>
<reference evidence="7" key="1">
    <citation type="submission" date="2025-08" db="UniProtKB">
        <authorList>
            <consortium name="RefSeq"/>
        </authorList>
    </citation>
    <scope>IDENTIFICATION</scope>
    <source>
        <tissue evidence="7">Entire body</tissue>
    </source>
</reference>
<dbReference type="STRING" id="224129.A0A1W4W4G6"/>
<organism evidence="6 7">
    <name type="scientific">Agrilus planipennis</name>
    <name type="common">Emerald ash borer</name>
    <name type="synonym">Agrilus marcopoli</name>
    <dbReference type="NCBI Taxonomy" id="224129"/>
    <lineage>
        <taxon>Eukaryota</taxon>
        <taxon>Metazoa</taxon>
        <taxon>Ecdysozoa</taxon>
        <taxon>Arthropoda</taxon>
        <taxon>Hexapoda</taxon>
        <taxon>Insecta</taxon>
        <taxon>Pterygota</taxon>
        <taxon>Neoptera</taxon>
        <taxon>Endopterygota</taxon>
        <taxon>Coleoptera</taxon>
        <taxon>Polyphaga</taxon>
        <taxon>Elateriformia</taxon>
        <taxon>Buprestoidea</taxon>
        <taxon>Buprestidae</taxon>
        <taxon>Agrilinae</taxon>
        <taxon>Agrilus</taxon>
    </lineage>
</organism>
<dbReference type="PANTHER" id="PTHR12446">
    <property type="entry name" value="TESMIN/TSO1-RELATED"/>
    <property type="match status" value="1"/>
</dbReference>
<keyword evidence="6" id="KW-1185">Reference proteome</keyword>
<dbReference type="FunCoup" id="A0A1W4W4G6">
    <property type="interactions" value="1547"/>
</dbReference>
<evidence type="ECO:0000259" key="5">
    <source>
        <dbReference type="PROSITE" id="PS51634"/>
    </source>
</evidence>
<dbReference type="KEGG" id="apln:108732627"/>
<gene>
    <name evidence="7" type="primary">LOC108732627</name>
</gene>
<feature type="domain" description="CRC" evidence="5">
    <location>
        <begin position="497"/>
        <end position="613"/>
    </location>
</feature>
<feature type="region of interest" description="Disordered" evidence="4">
    <location>
        <begin position="469"/>
        <end position="494"/>
    </location>
</feature>
<dbReference type="OrthoDB" id="6283463at2759"/>
<evidence type="ECO:0000256" key="1">
    <source>
        <dbReference type="ARBA" id="ARBA00004123"/>
    </source>
</evidence>
<proteinExistence type="inferred from homology"/>
<name>A0A1W4W4G6_AGRPL</name>
<dbReference type="PANTHER" id="PTHR12446:SF34">
    <property type="entry name" value="PROTEIN LIN-54 HOMOLOG"/>
    <property type="match status" value="1"/>
</dbReference>
<feature type="region of interest" description="Disordered" evidence="4">
    <location>
        <begin position="34"/>
        <end position="65"/>
    </location>
</feature>
<comment type="similarity">
    <text evidence="2">Belongs to the lin-54 family.</text>
</comment>
<dbReference type="AlphaFoldDB" id="A0A1W4W4G6"/>
<dbReference type="Pfam" id="PF03638">
    <property type="entry name" value="TCR"/>
    <property type="match status" value="2"/>
</dbReference>
<dbReference type="PROSITE" id="PS51634">
    <property type="entry name" value="CRC"/>
    <property type="match status" value="1"/>
</dbReference>
<keyword evidence="3" id="KW-0539">Nucleus</keyword>
<evidence type="ECO:0000256" key="2">
    <source>
        <dbReference type="ARBA" id="ARBA00007267"/>
    </source>
</evidence>
<dbReference type="InterPro" id="IPR028307">
    <property type="entry name" value="Lin-54_fam"/>
</dbReference>